<evidence type="ECO:0000313" key="2">
    <source>
        <dbReference type="Proteomes" id="UP000017836"/>
    </source>
</evidence>
<dbReference type="Proteomes" id="UP000017836">
    <property type="component" value="Unassembled WGS sequence"/>
</dbReference>
<proteinExistence type="predicted"/>
<gene>
    <name evidence="1" type="ORF">AMTR_s00036p00032650</name>
</gene>
<protein>
    <submittedName>
        <fullName evidence="1">Uncharacterized protein</fullName>
    </submittedName>
</protein>
<organism evidence="1 2">
    <name type="scientific">Amborella trichopoda</name>
    <dbReference type="NCBI Taxonomy" id="13333"/>
    <lineage>
        <taxon>Eukaryota</taxon>
        <taxon>Viridiplantae</taxon>
        <taxon>Streptophyta</taxon>
        <taxon>Embryophyta</taxon>
        <taxon>Tracheophyta</taxon>
        <taxon>Spermatophyta</taxon>
        <taxon>Magnoliopsida</taxon>
        <taxon>Amborellales</taxon>
        <taxon>Amborellaceae</taxon>
        <taxon>Amborella</taxon>
    </lineage>
</organism>
<accession>U5CZ84</accession>
<keyword evidence="2" id="KW-1185">Reference proteome</keyword>
<dbReference type="HOGENOM" id="CLU_2577048_0_0_1"/>
<dbReference type="EMBL" id="KI392503">
    <property type="protein sequence ID" value="ERN15290.1"/>
    <property type="molecule type" value="Genomic_DNA"/>
</dbReference>
<dbReference type="Gramene" id="ERN15290">
    <property type="protein sequence ID" value="ERN15290"/>
    <property type="gene ID" value="AMTR_s00036p00032650"/>
</dbReference>
<evidence type="ECO:0000313" key="1">
    <source>
        <dbReference type="EMBL" id="ERN15290.1"/>
    </source>
</evidence>
<name>U5CZ84_AMBTC</name>
<sequence length="81" mass="9416">MKVYGKLHFMYTAAAAAILQESWQRVSSSESRRRRRQRQHSRRRWCMHRVCPNAGTTMEVAMMGSVKGELLAEIIEQCVSM</sequence>
<dbReference type="AlphaFoldDB" id="U5CZ84"/>
<reference evidence="2" key="1">
    <citation type="journal article" date="2013" name="Science">
        <title>The Amborella genome and the evolution of flowering plants.</title>
        <authorList>
            <consortium name="Amborella Genome Project"/>
        </authorList>
    </citation>
    <scope>NUCLEOTIDE SEQUENCE [LARGE SCALE GENOMIC DNA]</scope>
</reference>